<accession>A0A3G8LT50</accession>
<name>A0A3G8LT50_9GAMM</name>
<dbReference type="Proteomes" id="UP000278035">
    <property type="component" value="Chromosome"/>
</dbReference>
<organism evidence="1 2">
    <name type="scientific">Shewanella livingstonensis</name>
    <dbReference type="NCBI Taxonomy" id="150120"/>
    <lineage>
        <taxon>Bacteria</taxon>
        <taxon>Pseudomonadati</taxon>
        <taxon>Pseudomonadota</taxon>
        <taxon>Gammaproteobacteria</taxon>
        <taxon>Alteromonadales</taxon>
        <taxon>Shewanellaceae</taxon>
        <taxon>Shewanella</taxon>
    </lineage>
</organism>
<dbReference type="GO" id="GO:0006400">
    <property type="term" value="P:tRNA modification"/>
    <property type="evidence" value="ECO:0007669"/>
    <property type="project" value="InterPro"/>
</dbReference>
<dbReference type="Gene3D" id="1.20.1260.10">
    <property type="match status" value="1"/>
</dbReference>
<dbReference type="EMBL" id="CP034015">
    <property type="protein sequence ID" value="AZG72741.1"/>
    <property type="molecule type" value="Genomic_DNA"/>
</dbReference>
<dbReference type="AlphaFoldDB" id="A0A3G8LT50"/>
<proteinExistence type="predicted"/>
<dbReference type="InterPro" id="IPR012347">
    <property type="entry name" value="Ferritin-like"/>
</dbReference>
<dbReference type="PANTHER" id="PTHR42637:SF1">
    <property type="entry name" value="TRNA 2-(METHYLSULFANYL)-N(6)-ISOPENTENYLADENOSINE(37) HYDROXYLASE"/>
    <property type="match status" value="1"/>
</dbReference>
<dbReference type="RefSeq" id="WP_124730315.1">
    <property type="nucleotide sequence ID" value="NZ_CBCSKC010000003.1"/>
</dbReference>
<reference evidence="2" key="1">
    <citation type="submission" date="2018-11" db="EMBL/GenBank/DDBJ databases">
        <title>Shewanella sp. M2.</title>
        <authorList>
            <person name="Hwang Y.J."/>
            <person name="Hwang C.Y."/>
        </authorList>
    </citation>
    <scope>NUCLEOTIDE SEQUENCE [LARGE SCALE GENOMIC DNA]</scope>
    <source>
        <strain evidence="2">LMG 19866</strain>
    </source>
</reference>
<dbReference type="PANTHER" id="PTHR42637">
    <property type="entry name" value="TRNA-(MS[2]IO[6]A)-HYDROXYLASE"/>
    <property type="match status" value="1"/>
</dbReference>
<dbReference type="KEGG" id="slj:EGC82_08125"/>
<dbReference type="GO" id="GO:0045301">
    <property type="term" value="F:tRNA 2-(methylsulfanyl)-N(6)-isopentenyladenosine(37) hydroxylase activity"/>
    <property type="evidence" value="ECO:0007669"/>
    <property type="project" value="InterPro"/>
</dbReference>
<dbReference type="InterPro" id="IPR010386">
    <property type="entry name" value="tRNA-Hydrxlase_MiaE"/>
</dbReference>
<evidence type="ECO:0000313" key="1">
    <source>
        <dbReference type="EMBL" id="AZG72741.1"/>
    </source>
</evidence>
<dbReference type="SUPFAM" id="SSF47240">
    <property type="entry name" value="Ferritin-like"/>
    <property type="match status" value="1"/>
</dbReference>
<dbReference type="InterPro" id="IPR009078">
    <property type="entry name" value="Ferritin-like_SF"/>
</dbReference>
<protein>
    <submittedName>
        <fullName evidence="1">tRNA-(Ms[2]io[6]A)-hydroxylase</fullName>
    </submittedName>
</protein>
<dbReference type="NCBIfam" id="NF047790">
    <property type="entry name" value="tRNAmsioHdxaseMiaE"/>
    <property type="match status" value="1"/>
</dbReference>
<evidence type="ECO:0000313" key="2">
    <source>
        <dbReference type="Proteomes" id="UP000278035"/>
    </source>
</evidence>
<dbReference type="OrthoDB" id="9802518at2"/>
<gene>
    <name evidence="1" type="ORF">EGC82_08125</name>
</gene>
<dbReference type="Pfam" id="PF06175">
    <property type="entry name" value="MiaE"/>
    <property type="match status" value="1"/>
</dbReference>
<sequence>MQQLLTPIYDFLGCETPNRWVEQAKQPEQLTALLIDHCNCELKAAQTAILMVRKYAIDKSSSHLLKTWAKPYEDFVYQQDRNAHAFLARDNKKNDMTNELVANEKLANSADVMSKMVRLIKEEFHHFEQVLQIMTERGIDYSNIRAGGYAKHLISHVRTHEPLTIIDKLIIGAFIEARSCERFAKIAPHLDDELAKFYTSLLRSEARHFQDYLTLAEDIAGIDISERIDFFRKIEMGLILAEDTEFRFHSGIPPQ</sequence>
<keyword evidence="2" id="KW-1185">Reference proteome</keyword>
<dbReference type="PIRSF" id="PIRSF020736">
    <property type="entry name" value="MiaE"/>
    <property type="match status" value="1"/>
</dbReference>